<dbReference type="Gene3D" id="1.10.110.10">
    <property type="entry name" value="Plant lipid-transfer and hydrophobic proteins"/>
    <property type="match status" value="1"/>
</dbReference>
<protein>
    <recommendedName>
        <fullName evidence="4">Bifunctional inhibitor/plant lipid transfer protein/seed storage helical domain-containing protein</fullName>
    </recommendedName>
</protein>
<keyword evidence="2" id="KW-0813">Transport</keyword>
<comment type="caution">
    <text evidence="5">The sequence shown here is derived from an EMBL/GenBank/DDBJ whole genome shotgun (WGS) entry which is preliminary data.</text>
</comment>
<comment type="function">
    <text evidence="1">Plant non-specific lipid-transfer proteins transfer phospholipids as well as galactolipids across membranes. May play a role in wax or cutin deposition in the cell walls of expanding epidermal cells and certain secretory tissues.</text>
</comment>
<accession>A0A8K0HKA5</accession>
<keyword evidence="3" id="KW-0446">Lipid-binding</keyword>
<evidence type="ECO:0000256" key="1">
    <source>
        <dbReference type="ARBA" id="ARBA00003211"/>
    </source>
</evidence>
<organism evidence="5 6">
    <name type="scientific">Rhamnella rubrinervis</name>
    <dbReference type="NCBI Taxonomy" id="2594499"/>
    <lineage>
        <taxon>Eukaryota</taxon>
        <taxon>Viridiplantae</taxon>
        <taxon>Streptophyta</taxon>
        <taxon>Embryophyta</taxon>
        <taxon>Tracheophyta</taxon>
        <taxon>Spermatophyta</taxon>
        <taxon>Magnoliopsida</taxon>
        <taxon>eudicotyledons</taxon>
        <taxon>Gunneridae</taxon>
        <taxon>Pentapetalae</taxon>
        <taxon>rosids</taxon>
        <taxon>fabids</taxon>
        <taxon>Rosales</taxon>
        <taxon>Rhamnaceae</taxon>
        <taxon>rhamnoid group</taxon>
        <taxon>Rhamneae</taxon>
        <taxon>Rhamnella</taxon>
    </lineage>
</organism>
<feature type="domain" description="Bifunctional inhibitor/plant lipid transfer protein/seed storage helical" evidence="4">
    <location>
        <begin position="34"/>
        <end position="121"/>
    </location>
</feature>
<proteinExistence type="predicted"/>
<dbReference type="Pfam" id="PF14368">
    <property type="entry name" value="LTP_2"/>
    <property type="match status" value="1"/>
</dbReference>
<evidence type="ECO:0000256" key="3">
    <source>
        <dbReference type="ARBA" id="ARBA00023121"/>
    </source>
</evidence>
<reference evidence="5" key="1">
    <citation type="submission" date="2020-03" db="EMBL/GenBank/DDBJ databases">
        <title>A high-quality chromosome-level genome assembly of a woody plant with both climbing and erect habits, Rhamnella rubrinervis.</title>
        <authorList>
            <person name="Lu Z."/>
            <person name="Yang Y."/>
            <person name="Zhu X."/>
            <person name="Sun Y."/>
        </authorList>
    </citation>
    <scope>NUCLEOTIDE SEQUENCE</scope>
    <source>
        <strain evidence="5">BYM</strain>
        <tissue evidence="5">Leaf</tissue>
    </source>
</reference>
<dbReference type="InterPro" id="IPR044741">
    <property type="entry name" value="NsLTP-like"/>
</dbReference>
<dbReference type="OrthoDB" id="653734at2759"/>
<gene>
    <name evidence="5" type="ORF">FNV43_RR04443</name>
</gene>
<dbReference type="InterPro" id="IPR016140">
    <property type="entry name" value="Bifunc_inhib/LTP/seed_store"/>
</dbReference>
<evidence type="ECO:0000313" key="6">
    <source>
        <dbReference type="Proteomes" id="UP000796880"/>
    </source>
</evidence>
<dbReference type="Proteomes" id="UP000796880">
    <property type="component" value="Unassembled WGS sequence"/>
</dbReference>
<dbReference type="AlphaFoldDB" id="A0A8K0HKA5"/>
<dbReference type="SUPFAM" id="SSF47699">
    <property type="entry name" value="Bifunctional inhibitor/lipid-transfer protein/seed storage 2S albumin"/>
    <property type="match status" value="1"/>
</dbReference>
<evidence type="ECO:0000313" key="5">
    <source>
        <dbReference type="EMBL" id="KAF3454000.1"/>
    </source>
</evidence>
<dbReference type="GO" id="GO:0008289">
    <property type="term" value="F:lipid binding"/>
    <property type="evidence" value="ECO:0007669"/>
    <property type="project" value="UniProtKB-KW"/>
</dbReference>
<dbReference type="PANTHER" id="PTHR33286">
    <property type="entry name" value="BIFUNCTIONAL INHIBITOR/LIPID-TRANSFER PROTEIN/SEED STORAGE 2S ALBUMIN SUPERFAMILY PROTEIN"/>
    <property type="match status" value="1"/>
</dbReference>
<dbReference type="InterPro" id="IPR036312">
    <property type="entry name" value="Bifun_inhib/LTP/seed_sf"/>
</dbReference>
<evidence type="ECO:0000256" key="2">
    <source>
        <dbReference type="ARBA" id="ARBA00022448"/>
    </source>
</evidence>
<dbReference type="CDD" id="cd04660">
    <property type="entry name" value="nsLTP_like"/>
    <property type="match status" value="1"/>
</dbReference>
<dbReference type="PANTHER" id="PTHR33286:SF1">
    <property type="entry name" value="OS01G0800600 PROTEIN"/>
    <property type="match status" value="1"/>
</dbReference>
<evidence type="ECO:0000259" key="4">
    <source>
        <dbReference type="Pfam" id="PF14368"/>
    </source>
</evidence>
<sequence>MAISSSSGPLSGTVPRLGLAMLVVAGILALISSNSSYQVMAAQDCKNKSALGSLVSQCSNYVKKSGPKVKPLPPCCKAVKAVDVQCVCDLVTKEVEEYIDMNKVVYVARTCGKTIKSGTKCGSYTRGYELEERAQRYKRRNTLEGVIDELGVIVGFF</sequence>
<dbReference type="EMBL" id="VOIH02000002">
    <property type="protein sequence ID" value="KAF3454000.1"/>
    <property type="molecule type" value="Genomic_DNA"/>
</dbReference>
<name>A0A8K0HKA5_9ROSA</name>
<keyword evidence="6" id="KW-1185">Reference proteome</keyword>